<dbReference type="GO" id="GO:0000981">
    <property type="term" value="F:DNA-binding transcription factor activity, RNA polymerase II-specific"/>
    <property type="evidence" value="ECO:0007669"/>
    <property type="project" value="TreeGrafter"/>
</dbReference>
<dbReference type="RefSeq" id="XP_030644420.1">
    <property type="nucleotide sequence ID" value="XM_030788560.1"/>
</dbReference>
<dbReference type="SMART" id="SM00389">
    <property type="entry name" value="HOX"/>
    <property type="match status" value="1"/>
</dbReference>
<dbReference type="GO" id="GO:0000978">
    <property type="term" value="F:RNA polymerase II cis-regulatory region sequence-specific DNA binding"/>
    <property type="evidence" value="ECO:0007669"/>
    <property type="project" value="TreeGrafter"/>
</dbReference>
<dbReference type="PROSITE" id="PS50071">
    <property type="entry name" value="HOMEOBOX_2"/>
    <property type="match status" value="1"/>
</dbReference>
<evidence type="ECO:0000313" key="6">
    <source>
        <dbReference type="RefSeq" id="XP_030644420.1"/>
    </source>
</evidence>
<evidence type="ECO:0000313" key="5">
    <source>
        <dbReference type="Proteomes" id="UP000504632"/>
    </source>
</evidence>
<name>A0A6J2WFW7_CHACN</name>
<keyword evidence="1 2" id="KW-0238">DNA-binding</keyword>
<dbReference type="AlphaFoldDB" id="A0A6J2WFW7"/>
<dbReference type="GeneID" id="115824808"/>
<dbReference type="PANTHER" id="PTHR47060:SF1">
    <property type="entry name" value="HOMEOBOX PROTEIN NOBOX"/>
    <property type="match status" value="1"/>
</dbReference>
<dbReference type="InterPro" id="IPR001356">
    <property type="entry name" value="HD"/>
</dbReference>
<dbReference type="PANTHER" id="PTHR47060">
    <property type="entry name" value="HOMEOBOX PROTEIN NOBOX"/>
    <property type="match status" value="1"/>
</dbReference>
<dbReference type="InterPro" id="IPR042988">
    <property type="entry name" value="NOBOX"/>
</dbReference>
<dbReference type="Pfam" id="PF00046">
    <property type="entry name" value="Homeodomain"/>
    <property type="match status" value="1"/>
</dbReference>
<protein>
    <submittedName>
        <fullName evidence="6">Homeobox protein NOBOX</fullName>
    </submittedName>
</protein>
<keyword evidence="1 2" id="KW-0371">Homeobox</keyword>
<organism evidence="5 6">
    <name type="scientific">Chanos chanos</name>
    <name type="common">Milkfish</name>
    <name type="synonym">Mugil chanos</name>
    <dbReference type="NCBI Taxonomy" id="29144"/>
    <lineage>
        <taxon>Eukaryota</taxon>
        <taxon>Metazoa</taxon>
        <taxon>Chordata</taxon>
        <taxon>Craniata</taxon>
        <taxon>Vertebrata</taxon>
        <taxon>Euteleostomi</taxon>
        <taxon>Actinopterygii</taxon>
        <taxon>Neopterygii</taxon>
        <taxon>Teleostei</taxon>
        <taxon>Ostariophysi</taxon>
        <taxon>Gonorynchiformes</taxon>
        <taxon>Chanidae</taxon>
        <taxon>Chanos</taxon>
    </lineage>
</organism>
<gene>
    <name evidence="6" type="primary">nobox</name>
</gene>
<feature type="DNA-binding region" description="Homeobox" evidence="1">
    <location>
        <begin position="159"/>
        <end position="218"/>
    </location>
</feature>
<evidence type="ECO:0000259" key="4">
    <source>
        <dbReference type="PROSITE" id="PS50071"/>
    </source>
</evidence>
<comment type="subcellular location">
    <subcellularLocation>
        <location evidence="1 2">Nucleus</location>
    </subcellularLocation>
</comment>
<dbReference type="OrthoDB" id="1867783at2759"/>
<dbReference type="CTD" id="135935"/>
<dbReference type="Proteomes" id="UP000504632">
    <property type="component" value="Chromosome 12"/>
</dbReference>
<feature type="region of interest" description="Disordered" evidence="3">
    <location>
        <begin position="458"/>
        <end position="477"/>
    </location>
</feature>
<keyword evidence="5" id="KW-1185">Reference proteome</keyword>
<evidence type="ECO:0000256" key="3">
    <source>
        <dbReference type="SAM" id="MobiDB-lite"/>
    </source>
</evidence>
<proteinExistence type="predicted"/>
<keyword evidence="1 2" id="KW-0539">Nucleus</keyword>
<accession>A0A6J2WFW7</accession>
<dbReference type="Gene3D" id="1.10.10.60">
    <property type="entry name" value="Homeodomain-like"/>
    <property type="match status" value="1"/>
</dbReference>
<dbReference type="SUPFAM" id="SSF46689">
    <property type="entry name" value="Homeodomain-like"/>
    <property type="match status" value="1"/>
</dbReference>
<dbReference type="CDD" id="cd00086">
    <property type="entry name" value="homeodomain"/>
    <property type="match status" value="1"/>
</dbReference>
<reference evidence="6" key="1">
    <citation type="submission" date="2025-08" db="UniProtKB">
        <authorList>
            <consortium name="RefSeq"/>
        </authorList>
    </citation>
    <scope>IDENTIFICATION</scope>
</reference>
<sequence>MSESDCMVDMVMVCEQSVEQCLSTGFRLCPPKLPPLPQNLALSPPLPPNPPIMPPMQTQHLPQNQAPTALPPALAQPAAKPGALCLGKRAYGSGSPSVDPQAVPPQGQLEVKLTQVYATRRYTRYTSRPTPLLPLPAVSTDAPLQTIGTDPALQPPAPKKKTRTLYSTDQLEELERVFQDDHYPDGEKRREIAAAVGVTPQRIMVWFQNRRAKWRKAERLSVTQSHQQQCVSQRSAVEYMPLVMSSPPPLRRASLPLLTTYSHPTHTLSLLLDTPQQAEPNARDAHTPTTPSDTGFDFDGMSSAVKLDYVTSAPQGSGLPYQLSAYPQTSTSLLPQQNNPLLGQQSNTLLPQQPSSLLPQQNNTLLPPFSRLSYLTPSPYLTPGPAEGGGPSYLPFGTGANSGLLAYNNGGHAYLHSQNGSQILLQPGSLFRPQFSAQSHENLYPPILPPQHYIQVQRPPRNTLHPPTSLPKPTHDPLLSNIKAEFEEAPASQPVRVSEADSVFPCDFSPIHF</sequence>
<evidence type="ECO:0000256" key="2">
    <source>
        <dbReference type="RuleBase" id="RU000682"/>
    </source>
</evidence>
<dbReference type="InParanoid" id="A0A6J2WFW7"/>
<feature type="domain" description="Homeobox" evidence="4">
    <location>
        <begin position="157"/>
        <end position="217"/>
    </location>
</feature>
<dbReference type="InterPro" id="IPR009057">
    <property type="entry name" value="Homeodomain-like_sf"/>
</dbReference>
<evidence type="ECO:0000256" key="1">
    <source>
        <dbReference type="PROSITE-ProRule" id="PRU00108"/>
    </source>
</evidence>
<dbReference type="GO" id="GO:0005634">
    <property type="term" value="C:nucleus"/>
    <property type="evidence" value="ECO:0007669"/>
    <property type="project" value="UniProtKB-SubCell"/>
</dbReference>